<dbReference type="EMBL" id="KB095905">
    <property type="protein sequence ID" value="ESO09989.1"/>
    <property type="molecule type" value="Genomic_DNA"/>
</dbReference>
<feature type="transmembrane region" description="Helical" evidence="5">
    <location>
        <begin position="197"/>
        <end position="221"/>
    </location>
</feature>
<reference evidence="7 9" key="2">
    <citation type="journal article" date="2013" name="Nature">
        <title>Insights into bilaterian evolution from three spiralian genomes.</title>
        <authorList>
            <person name="Simakov O."/>
            <person name="Marletaz F."/>
            <person name="Cho S.J."/>
            <person name="Edsinger-Gonzales E."/>
            <person name="Havlak P."/>
            <person name="Hellsten U."/>
            <person name="Kuo D.H."/>
            <person name="Larsson T."/>
            <person name="Lv J."/>
            <person name="Arendt D."/>
            <person name="Savage R."/>
            <person name="Osoegawa K."/>
            <person name="de Jong P."/>
            <person name="Grimwood J."/>
            <person name="Chapman J.A."/>
            <person name="Shapiro H."/>
            <person name="Aerts A."/>
            <person name="Otillar R.P."/>
            <person name="Terry A.Y."/>
            <person name="Boore J.L."/>
            <person name="Grigoriev I.V."/>
            <person name="Lindberg D.R."/>
            <person name="Seaver E.C."/>
            <person name="Weisblat D.A."/>
            <person name="Putnam N.H."/>
            <person name="Rokhsar D.S."/>
        </authorList>
    </citation>
    <scope>NUCLEOTIDE SEQUENCE</scope>
</reference>
<dbReference type="SUPFAM" id="SSF57850">
    <property type="entry name" value="RING/U-box"/>
    <property type="match status" value="1"/>
</dbReference>
<name>T1EZU4_HELRO</name>
<evidence type="ECO:0000256" key="1">
    <source>
        <dbReference type="ARBA" id="ARBA00022723"/>
    </source>
</evidence>
<dbReference type="PANTHER" id="PTHR45969">
    <property type="entry name" value="RING ZINC FINGER PROTEIN-RELATED"/>
    <property type="match status" value="1"/>
</dbReference>
<dbReference type="PROSITE" id="PS50089">
    <property type="entry name" value="ZF_RING_2"/>
    <property type="match status" value="1"/>
</dbReference>
<gene>
    <name evidence="8" type="primary">20202094</name>
    <name evidence="7" type="ORF">HELRODRAFT_167825</name>
</gene>
<dbReference type="GO" id="GO:0016567">
    <property type="term" value="P:protein ubiquitination"/>
    <property type="evidence" value="ECO:0000318"/>
    <property type="project" value="GO_Central"/>
</dbReference>
<reference evidence="8" key="3">
    <citation type="submission" date="2015-06" db="UniProtKB">
        <authorList>
            <consortium name="EnsemblMetazoa"/>
        </authorList>
    </citation>
    <scope>IDENTIFICATION</scope>
</reference>
<dbReference type="STRING" id="6412.T1EZU4"/>
<evidence type="ECO:0000256" key="5">
    <source>
        <dbReference type="SAM" id="Phobius"/>
    </source>
</evidence>
<feature type="domain" description="RING-type" evidence="6">
    <location>
        <begin position="148"/>
        <end position="189"/>
    </location>
</feature>
<dbReference type="AlphaFoldDB" id="T1EZU4"/>
<dbReference type="InParanoid" id="T1EZU4"/>
<dbReference type="PANTHER" id="PTHR45969:SF69">
    <property type="entry name" value="FINGER DOMAIN PROTEIN, PUTATIVE (AFU_ORTHOLOGUE AFUA_3G12190)-RELATED"/>
    <property type="match status" value="1"/>
</dbReference>
<evidence type="ECO:0000259" key="6">
    <source>
        <dbReference type="PROSITE" id="PS50089"/>
    </source>
</evidence>
<dbReference type="InterPro" id="IPR013083">
    <property type="entry name" value="Znf_RING/FYVE/PHD"/>
</dbReference>
<dbReference type="SMART" id="SM00184">
    <property type="entry name" value="RING"/>
    <property type="match status" value="1"/>
</dbReference>
<accession>T1EZU4</accession>
<organism evidence="8 9">
    <name type="scientific">Helobdella robusta</name>
    <name type="common">Californian leech</name>
    <dbReference type="NCBI Taxonomy" id="6412"/>
    <lineage>
        <taxon>Eukaryota</taxon>
        <taxon>Metazoa</taxon>
        <taxon>Spiralia</taxon>
        <taxon>Lophotrochozoa</taxon>
        <taxon>Annelida</taxon>
        <taxon>Clitellata</taxon>
        <taxon>Hirudinea</taxon>
        <taxon>Rhynchobdellida</taxon>
        <taxon>Glossiphoniidae</taxon>
        <taxon>Helobdella</taxon>
    </lineage>
</organism>
<reference evidence="9" key="1">
    <citation type="submission" date="2012-12" db="EMBL/GenBank/DDBJ databases">
        <authorList>
            <person name="Hellsten U."/>
            <person name="Grimwood J."/>
            <person name="Chapman J.A."/>
            <person name="Shapiro H."/>
            <person name="Aerts A."/>
            <person name="Otillar R.P."/>
            <person name="Terry A.Y."/>
            <person name="Boore J.L."/>
            <person name="Simakov O."/>
            <person name="Marletaz F."/>
            <person name="Cho S.-J."/>
            <person name="Edsinger-Gonzales E."/>
            <person name="Havlak P."/>
            <person name="Kuo D.-H."/>
            <person name="Larsson T."/>
            <person name="Lv J."/>
            <person name="Arendt D."/>
            <person name="Savage R."/>
            <person name="Osoegawa K."/>
            <person name="de Jong P."/>
            <person name="Lindberg D.R."/>
            <person name="Seaver E.C."/>
            <person name="Weisblat D.A."/>
            <person name="Putnam N.H."/>
            <person name="Grigoriev I.V."/>
            <person name="Rokhsar D.S."/>
        </authorList>
    </citation>
    <scope>NUCLEOTIDE SEQUENCE</scope>
</reference>
<dbReference type="InterPro" id="IPR001841">
    <property type="entry name" value="Znf_RING"/>
</dbReference>
<keyword evidence="9" id="KW-1185">Reference proteome</keyword>
<dbReference type="OrthoDB" id="1681166at2759"/>
<keyword evidence="3" id="KW-0862">Zinc</keyword>
<sequence>MDFAVFFDQMVSEYVTGFTQTEEAMNRATYDVILKDIISQKSLITPADIEKIAAHLFTGVVSTANEEAVWSGDFRRLSGDQQYDIYKEAQDKFFENVSKKPKLKTAQFNQNNNLYLFLYHRDSYYETVAAYRTYKLPYSSGKFLHSECMICLEDFKEKSFLCQLKCKHAFHTACLALCFKDQVACPICRQVSIFNQYFYGTLVILFIICSVFSINALKIIIRNLCCSSF</sequence>
<evidence type="ECO:0000313" key="8">
    <source>
        <dbReference type="EnsemblMetazoa" id="HelroP167825"/>
    </source>
</evidence>
<dbReference type="RefSeq" id="XP_009011803.1">
    <property type="nucleotide sequence ID" value="XM_009013555.1"/>
</dbReference>
<dbReference type="GO" id="GO:0061630">
    <property type="term" value="F:ubiquitin protein ligase activity"/>
    <property type="evidence" value="ECO:0000318"/>
    <property type="project" value="GO_Central"/>
</dbReference>
<dbReference type="HOGENOM" id="CLU_081683_0_0_1"/>
<dbReference type="GO" id="GO:0008270">
    <property type="term" value="F:zinc ion binding"/>
    <property type="evidence" value="ECO:0007669"/>
    <property type="project" value="UniProtKB-KW"/>
</dbReference>
<dbReference type="eggNOG" id="KOG0800">
    <property type="taxonomic scope" value="Eukaryota"/>
</dbReference>
<keyword evidence="2 4" id="KW-0863">Zinc-finger</keyword>
<keyword evidence="5" id="KW-0812">Transmembrane</keyword>
<keyword evidence="1" id="KW-0479">Metal-binding</keyword>
<dbReference type="EMBL" id="AMQM01002852">
    <property type="status" value="NOT_ANNOTATED_CDS"/>
    <property type="molecule type" value="Genomic_DNA"/>
</dbReference>
<protein>
    <recommendedName>
        <fullName evidence="6">RING-type domain-containing protein</fullName>
    </recommendedName>
</protein>
<keyword evidence="5" id="KW-1133">Transmembrane helix</keyword>
<evidence type="ECO:0000313" key="7">
    <source>
        <dbReference type="EMBL" id="ESO09989.1"/>
    </source>
</evidence>
<keyword evidence="5" id="KW-0472">Membrane</keyword>
<proteinExistence type="predicted"/>
<evidence type="ECO:0000256" key="4">
    <source>
        <dbReference type="PROSITE-ProRule" id="PRU00175"/>
    </source>
</evidence>
<dbReference type="KEGG" id="hro:HELRODRAFT_167825"/>
<evidence type="ECO:0000313" key="9">
    <source>
        <dbReference type="Proteomes" id="UP000015101"/>
    </source>
</evidence>
<dbReference type="Pfam" id="PF13639">
    <property type="entry name" value="zf-RING_2"/>
    <property type="match status" value="1"/>
</dbReference>
<dbReference type="Proteomes" id="UP000015101">
    <property type="component" value="Unassembled WGS sequence"/>
</dbReference>
<dbReference type="CTD" id="20202094"/>
<dbReference type="EnsemblMetazoa" id="HelroT167825">
    <property type="protein sequence ID" value="HelroP167825"/>
    <property type="gene ID" value="HelroG167825"/>
</dbReference>
<evidence type="ECO:0000256" key="3">
    <source>
        <dbReference type="ARBA" id="ARBA00022833"/>
    </source>
</evidence>
<dbReference type="Gene3D" id="3.30.40.10">
    <property type="entry name" value="Zinc/RING finger domain, C3HC4 (zinc finger)"/>
    <property type="match status" value="1"/>
</dbReference>
<evidence type="ECO:0000256" key="2">
    <source>
        <dbReference type="ARBA" id="ARBA00022771"/>
    </source>
</evidence>
<dbReference type="GeneID" id="20202094"/>